<keyword evidence="2" id="KW-1185">Reference proteome</keyword>
<evidence type="ECO:0000313" key="1">
    <source>
        <dbReference type="EMBL" id="VDN48832.1"/>
    </source>
</evidence>
<dbReference type="AlphaFoldDB" id="A0A3P7S2G3"/>
<name>A0A3P7S2G3_9FIRM</name>
<dbReference type="Proteomes" id="UP000279029">
    <property type="component" value="Chromosome"/>
</dbReference>
<accession>A0A3P7S2G3</accession>
<dbReference type="KEGG" id="cbar:PATL70BA_2922"/>
<proteinExistence type="predicted"/>
<organism evidence="1 2">
    <name type="scientific">Petrocella atlantisensis</name>
    <dbReference type="NCBI Taxonomy" id="2173034"/>
    <lineage>
        <taxon>Bacteria</taxon>
        <taxon>Bacillati</taxon>
        <taxon>Bacillota</taxon>
        <taxon>Clostridia</taxon>
        <taxon>Lachnospirales</taxon>
        <taxon>Vallitaleaceae</taxon>
        <taxon>Petrocella</taxon>
    </lineage>
</organism>
<gene>
    <name evidence="1" type="ORF">PATL70BA_2922</name>
</gene>
<evidence type="ECO:0000313" key="2">
    <source>
        <dbReference type="Proteomes" id="UP000279029"/>
    </source>
</evidence>
<dbReference type="EMBL" id="LR130778">
    <property type="protein sequence ID" value="VDN48832.1"/>
    <property type="molecule type" value="Genomic_DNA"/>
</dbReference>
<sequence>MTFVIKSCECVHLRDGYERSIMKSWSILCYMNTINGGYYDCTCRKFGKKIWGINGN</sequence>
<reference evidence="1 2" key="1">
    <citation type="submission" date="2018-09" db="EMBL/GenBank/DDBJ databases">
        <authorList>
            <person name="Postec A."/>
        </authorList>
    </citation>
    <scope>NUCLEOTIDE SEQUENCE [LARGE SCALE GENOMIC DNA]</scope>
    <source>
        <strain evidence="1">70B-A</strain>
    </source>
</reference>
<protein>
    <submittedName>
        <fullName evidence="1">Uncharacterized protein</fullName>
    </submittedName>
</protein>